<feature type="region of interest" description="Disordered" evidence="1">
    <location>
        <begin position="53"/>
        <end position="78"/>
    </location>
</feature>
<keyword evidence="3" id="KW-1185">Reference proteome</keyword>
<gene>
    <name evidence="2" type="ORF">EVAR_101187_1</name>
</gene>
<reference evidence="2 3" key="1">
    <citation type="journal article" date="2019" name="Commun. Biol.">
        <title>The bagworm genome reveals a unique fibroin gene that provides high tensile strength.</title>
        <authorList>
            <person name="Kono N."/>
            <person name="Nakamura H."/>
            <person name="Ohtoshi R."/>
            <person name="Tomita M."/>
            <person name="Numata K."/>
            <person name="Arakawa K."/>
        </authorList>
    </citation>
    <scope>NUCLEOTIDE SEQUENCE [LARGE SCALE GENOMIC DNA]</scope>
</reference>
<protein>
    <submittedName>
        <fullName evidence="2">Uncharacterized protein</fullName>
    </submittedName>
</protein>
<name>A0A4C1S9F1_EUMVA</name>
<evidence type="ECO:0000313" key="2">
    <source>
        <dbReference type="EMBL" id="GBO98872.1"/>
    </source>
</evidence>
<feature type="region of interest" description="Disordered" evidence="1">
    <location>
        <begin position="1"/>
        <end position="25"/>
    </location>
</feature>
<dbReference type="EMBL" id="BGZK01003220">
    <property type="protein sequence ID" value="GBO98872.1"/>
    <property type="molecule type" value="Genomic_DNA"/>
</dbReference>
<evidence type="ECO:0000313" key="3">
    <source>
        <dbReference type="Proteomes" id="UP000299102"/>
    </source>
</evidence>
<evidence type="ECO:0000256" key="1">
    <source>
        <dbReference type="SAM" id="MobiDB-lite"/>
    </source>
</evidence>
<accession>A0A4C1S9F1</accession>
<feature type="compositionally biased region" description="Basic and acidic residues" evidence="1">
    <location>
        <begin position="64"/>
        <end position="78"/>
    </location>
</feature>
<feature type="compositionally biased region" description="Polar residues" evidence="1">
    <location>
        <begin position="1"/>
        <end position="11"/>
    </location>
</feature>
<sequence length="78" mass="8613">MDNHQQSLTANRDTERNPSPKVAAETVRGLAQTAELLKYITETDARSLTAAVRCTPRGTPHTHTRAEPDSTERGSMEH</sequence>
<organism evidence="2 3">
    <name type="scientific">Eumeta variegata</name>
    <name type="common">Bagworm moth</name>
    <name type="synonym">Eumeta japonica</name>
    <dbReference type="NCBI Taxonomy" id="151549"/>
    <lineage>
        <taxon>Eukaryota</taxon>
        <taxon>Metazoa</taxon>
        <taxon>Ecdysozoa</taxon>
        <taxon>Arthropoda</taxon>
        <taxon>Hexapoda</taxon>
        <taxon>Insecta</taxon>
        <taxon>Pterygota</taxon>
        <taxon>Neoptera</taxon>
        <taxon>Endopterygota</taxon>
        <taxon>Lepidoptera</taxon>
        <taxon>Glossata</taxon>
        <taxon>Ditrysia</taxon>
        <taxon>Tineoidea</taxon>
        <taxon>Psychidae</taxon>
        <taxon>Oiketicinae</taxon>
        <taxon>Eumeta</taxon>
    </lineage>
</organism>
<proteinExistence type="predicted"/>
<dbReference type="Proteomes" id="UP000299102">
    <property type="component" value="Unassembled WGS sequence"/>
</dbReference>
<comment type="caution">
    <text evidence="2">The sequence shown here is derived from an EMBL/GenBank/DDBJ whole genome shotgun (WGS) entry which is preliminary data.</text>
</comment>
<dbReference type="AlphaFoldDB" id="A0A4C1S9F1"/>